<keyword evidence="6" id="KW-0808">Transferase</keyword>
<dbReference type="InterPro" id="IPR026050">
    <property type="entry name" value="C1GALT1/C1GALT1_chp1"/>
</dbReference>
<evidence type="ECO:0000256" key="3">
    <source>
        <dbReference type="ARBA" id="ARBA00006462"/>
    </source>
</evidence>
<dbReference type="PANTHER" id="PTHR23033">
    <property type="entry name" value="BETA1,3-GALACTOSYLTRANSFERASE"/>
    <property type="match status" value="1"/>
</dbReference>
<evidence type="ECO:0000256" key="9">
    <source>
        <dbReference type="ARBA" id="ARBA00022968"/>
    </source>
</evidence>
<evidence type="ECO:0000256" key="1">
    <source>
        <dbReference type="ARBA" id="ARBA00004606"/>
    </source>
</evidence>
<evidence type="ECO:0000256" key="6">
    <source>
        <dbReference type="ARBA" id="ARBA00022679"/>
    </source>
</evidence>
<evidence type="ECO:0000313" key="14">
    <source>
        <dbReference type="EMBL" id="KAK3053606.1"/>
    </source>
</evidence>
<dbReference type="Pfam" id="PF02434">
    <property type="entry name" value="Fringe"/>
    <property type="match status" value="1"/>
</dbReference>
<dbReference type="EC" id="2.4.1.122" evidence="4"/>
<comment type="subcellular location">
    <subcellularLocation>
        <location evidence="1">Membrane</location>
        <topology evidence="1">Single-pass type II membrane protein</topology>
    </subcellularLocation>
</comment>
<feature type="domain" description="Fringe-like glycosyltransferase" evidence="13">
    <location>
        <begin position="200"/>
        <end position="275"/>
    </location>
</feature>
<keyword evidence="5" id="KW-0328">Glycosyltransferase</keyword>
<dbReference type="PANTHER" id="PTHR23033:SF43">
    <property type="entry name" value="APPLE DOMAIN-CONTAINING PROTEIN"/>
    <property type="match status" value="1"/>
</dbReference>
<evidence type="ECO:0000313" key="15">
    <source>
        <dbReference type="Proteomes" id="UP001271007"/>
    </source>
</evidence>
<evidence type="ECO:0000256" key="7">
    <source>
        <dbReference type="ARBA" id="ARBA00022692"/>
    </source>
</evidence>
<evidence type="ECO:0000256" key="8">
    <source>
        <dbReference type="ARBA" id="ARBA00022741"/>
    </source>
</evidence>
<organism evidence="14 15">
    <name type="scientific">Extremus antarcticus</name>
    <dbReference type="NCBI Taxonomy" id="702011"/>
    <lineage>
        <taxon>Eukaryota</taxon>
        <taxon>Fungi</taxon>
        <taxon>Dikarya</taxon>
        <taxon>Ascomycota</taxon>
        <taxon>Pezizomycotina</taxon>
        <taxon>Dothideomycetes</taxon>
        <taxon>Dothideomycetidae</taxon>
        <taxon>Mycosphaerellales</taxon>
        <taxon>Extremaceae</taxon>
        <taxon>Extremus</taxon>
    </lineage>
</organism>
<dbReference type="InterPro" id="IPR003378">
    <property type="entry name" value="Fringe-like_glycosylTrfase"/>
</dbReference>
<reference evidence="14" key="1">
    <citation type="submission" date="2023-04" db="EMBL/GenBank/DDBJ databases">
        <title>Black Yeasts Isolated from many extreme environments.</title>
        <authorList>
            <person name="Coleine C."/>
            <person name="Stajich J.E."/>
            <person name="Selbmann L."/>
        </authorList>
    </citation>
    <scope>NUCLEOTIDE SEQUENCE</scope>
    <source>
        <strain evidence="14">CCFEE 5312</strain>
    </source>
</reference>
<name>A0AAJ0GCF0_9PEZI</name>
<dbReference type="GO" id="GO:0016263">
    <property type="term" value="F:glycoprotein-N-acetylgalactosamine 3-beta-galactosyltransferase activity"/>
    <property type="evidence" value="ECO:0007669"/>
    <property type="project" value="UniProtKB-EC"/>
</dbReference>
<comment type="caution">
    <text evidence="14">The sequence shown here is derived from an EMBL/GenBank/DDBJ whole genome shotgun (WGS) entry which is preliminary data.</text>
</comment>
<evidence type="ECO:0000259" key="13">
    <source>
        <dbReference type="Pfam" id="PF02434"/>
    </source>
</evidence>
<keyword evidence="9" id="KW-0735">Signal-anchor</keyword>
<proteinExistence type="inferred from homology"/>
<comment type="similarity">
    <text evidence="3">Belongs to the glycosyltransferase 31 family. Beta3-Gal-T subfamily.</text>
</comment>
<keyword evidence="10 12" id="KW-1133">Transmembrane helix</keyword>
<protein>
    <recommendedName>
        <fullName evidence="4">N-acetylgalactosaminide beta-1,3-galactosyltransferase</fullName>
        <ecNumber evidence="4">2.4.1.122</ecNumber>
    </recommendedName>
</protein>
<dbReference type="EMBL" id="JAWDJX010000015">
    <property type="protein sequence ID" value="KAK3053606.1"/>
    <property type="molecule type" value="Genomic_DNA"/>
</dbReference>
<keyword evidence="11 12" id="KW-0472">Membrane</keyword>
<evidence type="ECO:0000256" key="4">
    <source>
        <dbReference type="ARBA" id="ARBA00012557"/>
    </source>
</evidence>
<feature type="transmembrane region" description="Helical" evidence="12">
    <location>
        <begin position="12"/>
        <end position="30"/>
    </location>
</feature>
<evidence type="ECO:0000256" key="11">
    <source>
        <dbReference type="ARBA" id="ARBA00023136"/>
    </source>
</evidence>
<dbReference type="Proteomes" id="UP001271007">
    <property type="component" value="Unassembled WGS sequence"/>
</dbReference>
<dbReference type="GO" id="GO:0000166">
    <property type="term" value="F:nucleotide binding"/>
    <property type="evidence" value="ECO:0007669"/>
    <property type="project" value="UniProtKB-KW"/>
</dbReference>
<evidence type="ECO:0000256" key="5">
    <source>
        <dbReference type="ARBA" id="ARBA00022676"/>
    </source>
</evidence>
<gene>
    <name evidence="14" type="ORF">LTR09_005350</name>
</gene>
<evidence type="ECO:0000256" key="2">
    <source>
        <dbReference type="ARBA" id="ARBA00004922"/>
    </source>
</evidence>
<keyword evidence="7 12" id="KW-0812">Transmembrane</keyword>
<dbReference type="AlphaFoldDB" id="A0AAJ0GCF0"/>
<keyword evidence="15" id="KW-1185">Reference proteome</keyword>
<evidence type="ECO:0000256" key="12">
    <source>
        <dbReference type="SAM" id="Phobius"/>
    </source>
</evidence>
<accession>A0AAJ0GCF0</accession>
<sequence length="518" mass="60439">MSSSIKPWLRRSWLIVVVVFVCFCLPFLFFRSAAPVQRIRGWFTDTTSDLSEKVGKVHPEYDVVLPTPPPEIPGTFDWHTTSSFNPVRYEDVANRSAQDLCSAWPAHLLADIQPVLKTGHGVLDARVGPQLHSVSACLINLLIFSDTEEHYKGHNLIDVIQDIPRHLRDEEYELQSWRAGALGDGTATRDQAWKTDKFKFLAGVSRAWQMRPDRKWYVFYEADTYIVWDNIFRLLEHFDPDEPHYFGSPTQGVQKTWFGYGGTGYVISREAMRRLVREDYDENGTYLGSRLTERNWHNLHNDCCGDSVLGWALIRENVTLEGLWPMFTPTPPHKTPFSGSRHQWCEPVISMHKPSEDDIIGLWRWQWEHRTADRPLLYRDLAIRYFDIYNLTTRADWSPLNWDSSLAKFPSDFYDHDPHESADACSSACNASEKCFTWMYHLRQCFHGRSIRWGTHMEPGLEFKDKGKDSELVKDDGHWTEADLRFMAGWNHKKIKAWMDERPCEEVEWVRPSTSRIF</sequence>
<dbReference type="GO" id="GO:0016020">
    <property type="term" value="C:membrane"/>
    <property type="evidence" value="ECO:0007669"/>
    <property type="project" value="UniProtKB-SubCell"/>
</dbReference>
<comment type="pathway">
    <text evidence="2">Protein modification; protein glycosylation.</text>
</comment>
<dbReference type="Gene3D" id="3.90.550.50">
    <property type="match status" value="1"/>
</dbReference>
<keyword evidence="8" id="KW-0547">Nucleotide-binding</keyword>
<evidence type="ECO:0000256" key="10">
    <source>
        <dbReference type="ARBA" id="ARBA00022989"/>
    </source>
</evidence>